<dbReference type="InterPro" id="IPR052990">
    <property type="entry name" value="Sulfoquinovosidase_GH31"/>
</dbReference>
<dbReference type="InterPro" id="IPR013780">
    <property type="entry name" value="Glyco_hydro_b"/>
</dbReference>
<protein>
    <submittedName>
        <fullName evidence="5">Alpha-glucosidase</fullName>
        <ecNumber evidence="5">3.2.1.20</ecNumber>
    </submittedName>
</protein>
<evidence type="ECO:0000256" key="1">
    <source>
        <dbReference type="ARBA" id="ARBA00007806"/>
    </source>
</evidence>
<dbReference type="Gene3D" id="3.20.20.80">
    <property type="entry name" value="Glycosidases"/>
    <property type="match status" value="1"/>
</dbReference>
<comment type="similarity">
    <text evidence="1 2">Belongs to the glycosyl hydrolase 31 family.</text>
</comment>
<evidence type="ECO:0000256" key="2">
    <source>
        <dbReference type="RuleBase" id="RU361185"/>
    </source>
</evidence>
<dbReference type="PANTHER" id="PTHR46959">
    <property type="entry name" value="SULFOQUINOVOSIDASE"/>
    <property type="match status" value="1"/>
</dbReference>
<dbReference type="GO" id="GO:0005975">
    <property type="term" value="P:carbohydrate metabolic process"/>
    <property type="evidence" value="ECO:0007669"/>
    <property type="project" value="InterPro"/>
</dbReference>
<keyword evidence="2 5" id="KW-0378">Hydrolase</keyword>
<reference evidence="5 6" key="1">
    <citation type="submission" date="2022-12" db="EMBL/GenBank/DDBJ databases">
        <title>Metagenome assembled genome from gulf of manar.</title>
        <authorList>
            <person name="Kohli P."/>
            <person name="Pk S."/>
            <person name="Venkata Ramana C."/>
            <person name="Sasikala C."/>
        </authorList>
    </citation>
    <scope>NUCLEOTIDE SEQUENCE [LARGE SCALE GENOMIC DNA]</scope>
    <source>
        <strain evidence="5">JB008</strain>
    </source>
</reference>
<dbReference type="PANTHER" id="PTHR46959:SF2">
    <property type="entry name" value="SULFOQUINOVOSIDASE"/>
    <property type="match status" value="1"/>
</dbReference>
<dbReference type="InterPro" id="IPR048395">
    <property type="entry name" value="Glyco_hydro_31_C"/>
</dbReference>
<evidence type="ECO:0000313" key="5">
    <source>
        <dbReference type="EMBL" id="MDC7226750.1"/>
    </source>
</evidence>
<dbReference type="CDD" id="cd14752">
    <property type="entry name" value="GH31_N"/>
    <property type="match status" value="1"/>
</dbReference>
<sequence>MENNSLMELKTANNRFLLYNDKGKLLLEHSQSKPLISAGIGVQKVISKSGFYKMREKKPVMTLFQNFRITEHETGKAEIEFISNGGSIIRARITENINGIKIRFKDRGRHFNRFSIRIPALDDQFIFGCGEQYMGRNLSGRRVPIWVSEPGVGRKINLISLFAAVSMKHYPRWFNTYYPSPVWVSSSGGWFRCNSTMYTVLDFTDPAGHSAYFWGVPDSIEFGREESVAAAVGALSAAEGRQPKLPEWAYDGLWLGTQGGNEKVYAKLQILRDAGVKVGALWCQDWEGRRKTSFGSQLRWAWEWDPQLYPDLPGFIKKLKEEGVRFLGYNNTFLTPGSDMFDEAAAKGYFIKNPDGSPSMVDVPFDPAALVDFTNPEAKAWLKEIIKKNMIEIGMAGWMADFGEMIQHNTVLASGKNGLEYHNRYPVDWAKLNQEAVSESGKQDEIIFFMRAGYAGAVKRTPLNWTGDQLVDWSIGDGLPSAISASLSMGMSGVGYVHSDIGGYTGLAWKRRSEELLMRWTEFAAFTQVMRSHEGNRPEKNAQFGSSSFQLSHLAKMTDVYCMLKPVHMQLSSEYRETGLPPIRHMILHYPGISFGTPAWAYQYLYGRDLLVAPVIRPRKKTRKVYLPDDNWIHLWSGRKYSGNRFITIEAPLGCPPVFYRINSEHFSLYKKIGDKYPIKAPR</sequence>
<evidence type="ECO:0000259" key="3">
    <source>
        <dbReference type="Pfam" id="PF01055"/>
    </source>
</evidence>
<dbReference type="InterPro" id="IPR017853">
    <property type="entry name" value="GH"/>
</dbReference>
<evidence type="ECO:0000259" key="4">
    <source>
        <dbReference type="Pfam" id="PF21365"/>
    </source>
</evidence>
<comment type="caution">
    <text evidence="5">The sequence shown here is derived from an EMBL/GenBank/DDBJ whole genome shotgun (WGS) entry which is preliminary data.</text>
</comment>
<dbReference type="GO" id="GO:0004558">
    <property type="term" value="F:alpha-1,4-glucosidase activity"/>
    <property type="evidence" value="ECO:0007669"/>
    <property type="project" value="UniProtKB-EC"/>
</dbReference>
<name>A0AAJ1ICI7_9SPIO</name>
<organism evidence="5 6">
    <name type="scientific">Candidatus Thalassospirochaeta sargassi</name>
    <dbReference type="NCBI Taxonomy" id="3119039"/>
    <lineage>
        <taxon>Bacteria</taxon>
        <taxon>Pseudomonadati</taxon>
        <taxon>Spirochaetota</taxon>
        <taxon>Spirochaetia</taxon>
        <taxon>Spirochaetales</taxon>
        <taxon>Spirochaetaceae</taxon>
        <taxon>Candidatus Thalassospirochaeta</taxon>
    </lineage>
</organism>
<dbReference type="Proteomes" id="UP001221217">
    <property type="component" value="Unassembled WGS sequence"/>
</dbReference>
<feature type="domain" description="Glycosyl hydrolase family 31 C-terminal" evidence="4">
    <location>
        <begin position="579"/>
        <end position="663"/>
    </location>
</feature>
<dbReference type="CDD" id="cd06594">
    <property type="entry name" value="GH31_glucosidase_YihQ"/>
    <property type="match status" value="1"/>
</dbReference>
<dbReference type="Pfam" id="PF01055">
    <property type="entry name" value="Glyco_hydro_31_2nd"/>
    <property type="match status" value="1"/>
</dbReference>
<dbReference type="GO" id="GO:0030246">
    <property type="term" value="F:carbohydrate binding"/>
    <property type="evidence" value="ECO:0007669"/>
    <property type="project" value="InterPro"/>
</dbReference>
<dbReference type="InterPro" id="IPR011013">
    <property type="entry name" value="Gal_mutarotase_sf_dom"/>
</dbReference>
<dbReference type="NCBIfam" id="NF007746">
    <property type="entry name" value="PRK10426.1"/>
    <property type="match status" value="1"/>
</dbReference>
<dbReference type="Pfam" id="PF21365">
    <property type="entry name" value="Glyco_hydro_31_3rd"/>
    <property type="match status" value="1"/>
</dbReference>
<proteinExistence type="inferred from homology"/>
<dbReference type="SUPFAM" id="SSF51011">
    <property type="entry name" value="Glycosyl hydrolase domain"/>
    <property type="match status" value="1"/>
</dbReference>
<dbReference type="AlphaFoldDB" id="A0AAJ1ICI7"/>
<gene>
    <name evidence="5" type="ORF">PQJ61_08290</name>
</gene>
<dbReference type="InterPro" id="IPR000322">
    <property type="entry name" value="Glyco_hydro_31_TIM"/>
</dbReference>
<dbReference type="InterPro" id="IPR044112">
    <property type="entry name" value="YihQ_TIM-like"/>
</dbReference>
<dbReference type="Gene3D" id="2.60.40.1760">
    <property type="entry name" value="glycosyl hydrolase (family 31)"/>
    <property type="match status" value="1"/>
</dbReference>
<dbReference type="SUPFAM" id="SSF51445">
    <property type="entry name" value="(Trans)glycosidases"/>
    <property type="match status" value="1"/>
</dbReference>
<dbReference type="Gene3D" id="2.60.40.1180">
    <property type="entry name" value="Golgi alpha-mannosidase II"/>
    <property type="match status" value="1"/>
</dbReference>
<dbReference type="EMBL" id="JAQQAL010000017">
    <property type="protein sequence ID" value="MDC7226750.1"/>
    <property type="molecule type" value="Genomic_DNA"/>
</dbReference>
<dbReference type="EC" id="3.2.1.20" evidence="5"/>
<feature type="domain" description="Glycoside hydrolase family 31 TIM barrel" evidence="3">
    <location>
        <begin position="243"/>
        <end position="545"/>
    </location>
</feature>
<evidence type="ECO:0000313" key="6">
    <source>
        <dbReference type="Proteomes" id="UP001221217"/>
    </source>
</evidence>
<accession>A0AAJ1ICI7</accession>
<keyword evidence="2 5" id="KW-0326">Glycosidase</keyword>
<dbReference type="SUPFAM" id="SSF74650">
    <property type="entry name" value="Galactose mutarotase-like"/>
    <property type="match status" value="1"/>
</dbReference>